<name>A0ABR3Q9L2_9TREE</name>
<feature type="domain" description="DUF7729" evidence="3">
    <location>
        <begin position="132"/>
        <end position="288"/>
    </location>
</feature>
<evidence type="ECO:0000313" key="5">
    <source>
        <dbReference type="Proteomes" id="UP001565368"/>
    </source>
</evidence>
<proteinExistence type="predicted"/>
<protein>
    <recommendedName>
        <fullName evidence="3">DUF7729 domain-containing protein</fullName>
    </recommendedName>
</protein>
<evidence type="ECO:0000313" key="4">
    <source>
        <dbReference type="EMBL" id="KAL1411413.1"/>
    </source>
</evidence>
<keyword evidence="2" id="KW-0732">Signal</keyword>
<feature type="signal peptide" evidence="2">
    <location>
        <begin position="1"/>
        <end position="18"/>
    </location>
</feature>
<evidence type="ECO:0000256" key="2">
    <source>
        <dbReference type="SAM" id="SignalP"/>
    </source>
</evidence>
<feature type="compositionally biased region" description="Pro residues" evidence="1">
    <location>
        <begin position="115"/>
        <end position="133"/>
    </location>
</feature>
<evidence type="ECO:0000256" key="1">
    <source>
        <dbReference type="SAM" id="MobiDB-lite"/>
    </source>
</evidence>
<comment type="caution">
    <text evidence="4">The sequence shown here is derived from an EMBL/GenBank/DDBJ whole genome shotgun (WGS) entry which is preliminary data.</text>
</comment>
<sequence length="289" mass="30201">MRLSIWGLALIVASVGSATERHHHHYDSRPRGLPPERLAPSPIPRHRPRQGSGASDHSGVVEPPLTSSTESTTSEKGIITFSPSSSAGGDGASDPGSEATSAVPSSSTTATRADVPPPKAPTSIPATPPQPVPTPLDALSYSLSQSCLEYVGTLIAPSAQFMTCLPFSLLLSTSSAYKNRVQDATGTGNWTFLNELIAYSHSPQPSPQGCDQAFTSILTAFADRANCGNDLSGGKAVAKQAQTGIGNYALMRTASGLINPSTGVYCYLEALANVKPDDMYLWMLPAGNM</sequence>
<dbReference type="Proteomes" id="UP001565368">
    <property type="component" value="Unassembled WGS sequence"/>
</dbReference>
<evidence type="ECO:0000259" key="3">
    <source>
        <dbReference type="Pfam" id="PF24855"/>
    </source>
</evidence>
<feature type="compositionally biased region" description="Low complexity" evidence="1">
    <location>
        <begin position="82"/>
        <end position="113"/>
    </location>
</feature>
<dbReference type="RefSeq" id="XP_069211357.1">
    <property type="nucleotide sequence ID" value="XM_069350971.1"/>
</dbReference>
<feature type="chain" id="PRO_5045163047" description="DUF7729 domain-containing protein" evidence="2">
    <location>
        <begin position="19"/>
        <end position="289"/>
    </location>
</feature>
<dbReference type="PANTHER" id="PTHR39460:SF1">
    <property type="entry name" value="C6 TRANSCRIPTION FACTOR"/>
    <property type="match status" value="1"/>
</dbReference>
<dbReference type="EMBL" id="JBBXJM010000002">
    <property type="protein sequence ID" value="KAL1411413.1"/>
    <property type="molecule type" value="Genomic_DNA"/>
</dbReference>
<dbReference type="Pfam" id="PF24855">
    <property type="entry name" value="DUF7729"/>
    <property type="match status" value="1"/>
</dbReference>
<feature type="compositionally biased region" description="Low complexity" evidence="1">
    <location>
        <begin position="66"/>
        <end position="75"/>
    </location>
</feature>
<accession>A0ABR3Q9L2</accession>
<gene>
    <name evidence="4" type="ORF">Q8F55_002369</name>
</gene>
<organism evidence="4 5">
    <name type="scientific">Vanrija albida</name>
    <dbReference type="NCBI Taxonomy" id="181172"/>
    <lineage>
        <taxon>Eukaryota</taxon>
        <taxon>Fungi</taxon>
        <taxon>Dikarya</taxon>
        <taxon>Basidiomycota</taxon>
        <taxon>Agaricomycotina</taxon>
        <taxon>Tremellomycetes</taxon>
        <taxon>Trichosporonales</taxon>
        <taxon>Trichosporonaceae</taxon>
        <taxon>Vanrija</taxon>
    </lineage>
</organism>
<keyword evidence="5" id="KW-1185">Reference proteome</keyword>
<dbReference type="PANTHER" id="PTHR39460">
    <property type="entry name" value="EXPRESSED PROTEIN"/>
    <property type="match status" value="1"/>
</dbReference>
<feature type="region of interest" description="Disordered" evidence="1">
    <location>
        <begin position="17"/>
        <end position="133"/>
    </location>
</feature>
<dbReference type="GeneID" id="95983412"/>
<dbReference type="InterPro" id="IPR056146">
    <property type="entry name" value="DUF7729"/>
</dbReference>
<reference evidence="4 5" key="1">
    <citation type="submission" date="2023-08" db="EMBL/GenBank/DDBJ databases">
        <title>Annotated Genome Sequence of Vanrija albida AlHP1.</title>
        <authorList>
            <person name="Herzog R."/>
        </authorList>
    </citation>
    <scope>NUCLEOTIDE SEQUENCE [LARGE SCALE GENOMIC DNA]</scope>
    <source>
        <strain evidence="4 5">AlHP1</strain>
    </source>
</reference>